<dbReference type="PANTHER" id="PTHR30614:SF37">
    <property type="entry name" value="AMINO-ACID ABC TRANSPORTER PERMEASE PROTEIN YHDX-RELATED"/>
    <property type="match status" value="1"/>
</dbReference>
<dbReference type="OrthoDB" id="9805999at2"/>
<evidence type="ECO:0000256" key="7">
    <source>
        <dbReference type="ARBA" id="ARBA00022989"/>
    </source>
</evidence>
<name>A0A1W1IC19_9LACT</name>
<dbReference type="Proteomes" id="UP000195985">
    <property type="component" value="Unassembled WGS sequence"/>
</dbReference>
<dbReference type="EMBL" id="FWEY01000001">
    <property type="protein sequence ID" value="SLM50562.1"/>
    <property type="molecule type" value="Genomic_DNA"/>
</dbReference>
<dbReference type="InterPro" id="IPR043429">
    <property type="entry name" value="ArtM/GltK/GlnP/TcyL/YhdX-like"/>
</dbReference>
<proteinExistence type="inferred from homology"/>
<reference evidence="12" key="1">
    <citation type="submission" date="2016-04" db="EMBL/GenBank/DDBJ databases">
        <authorList>
            <person name="Strepis N."/>
        </authorList>
    </citation>
    <scope>NUCLEOTIDE SEQUENCE [LARGE SCALE GENOMIC DNA]</scope>
</reference>
<gene>
    <name evidence="11" type="ORF">TPAS_234</name>
</gene>
<evidence type="ECO:0000256" key="2">
    <source>
        <dbReference type="ARBA" id="ARBA00010072"/>
    </source>
</evidence>
<feature type="domain" description="ABC transmembrane type-1" evidence="10">
    <location>
        <begin position="17"/>
        <end position="209"/>
    </location>
</feature>
<dbReference type="GO" id="GO:0043190">
    <property type="term" value="C:ATP-binding cassette (ABC) transporter complex"/>
    <property type="evidence" value="ECO:0007669"/>
    <property type="project" value="InterPro"/>
</dbReference>
<evidence type="ECO:0000256" key="6">
    <source>
        <dbReference type="ARBA" id="ARBA00022970"/>
    </source>
</evidence>
<dbReference type="Gene3D" id="1.10.3720.10">
    <property type="entry name" value="MetI-like"/>
    <property type="match status" value="1"/>
</dbReference>
<keyword evidence="12" id="KW-1185">Reference proteome</keyword>
<evidence type="ECO:0000256" key="1">
    <source>
        <dbReference type="ARBA" id="ARBA00004651"/>
    </source>
</evidence>
<keyword evidence="3 9" id="KW-0813">Transport</keyword>
<keyword evidence="6" id="KW-0029">Amino-acid transport</keyword>
<dbReference type="Pfam" id="PF00528">
    <property type="entry name" value="BPD_transp_1"/>
    <property type="match status" value="1"/>
</dbReference>
<accession>A0A1W1IC19</accession>
<keyword evidence="7 9" id="KW-1133">Transmembrane helix</keyword>
<keyword evidence="5 9" id="KW-0812">Transmembrane</keyword>
<dbReference type="InterPro" id="IPR000515">
    <property type="entry name" value="MetI-like"/>
</dbReference>
<protein>
    <submittedName>
        <fullName evidence="11">Amino acid abc transporter permease protein 3-tm domain</fullName>
    </submittedName>
</protein>
<comment type="subcellular location">
    <subcellularLocation>
        <location evidence="1 9">Cell membrane</location>
        <topology evidence="1 9">Multi-pass membrane protein</topology>
    </subcellularLocation>
</comment>
<keyword evidence="4" id="KW-1003">Cell membrane</keyword>
<dbReference type="InterPro" id="IPR035906">
    <property type="entry name" value="MetI-like_sf"/>
</dbReference>
<dbReference type="InterPro" id="IPR010065">
    <property type="entry name" value="AA_ABC_transptr_permease_3TM"/>
</dbReference>
<feature type="transmembrane region" description="Helical" evidence="9">
    <location>
        <begin position="20"/>
        <end position="44"/>
    </location>
</feature>
<dbReference type="PROSITE" id="PS50928">
    <property type="entry name" value="ABC_TM1"/>
    <property type="match status" value="1"/>
</dbReference>
<dbReference type="CDD" id="cd06261">
    <property type="entry name" value="TM_PBP2"/>
    <property type="match status" value="1"/>
</dbReference>
<evidence type="ECO:0000256" key="8">
    <source>
        <dbReference type="ARBA" id="ARBA00023136"/>
    </source>
</evidence>
<evidence type="ECO:0000259" key="10">
    <source>
        <dbReference type="PROSITE" id="PS50928"/>
    </source>
</evidence>
<feature type="transmembrane region" description="Helical" evidence="9">
    <location>
        <begin position="160"/>
        <end position="181"/>
    </location>
</feature>
<dbReference type="RefSeq" id="WP_086941466.1">
    <property type="nucleotide sequence ID" value="NZ_FONM01000002.1"/>
</dbReference>
<organism evidence="11 12">
    <name type="scientific">Trichococcus pasteurii</name>
    <dbReference type="NCBI Taxonomy" id="43064"/>
    <lineage>
        <taxon>Bacteria</taxon>
        <taxon>Bacillati</taxon>
        <taxon>Bacillota</taxon>
        <taxon>Bacilli</taxon>
        <taxon>Lactobacillales</taxon>
        <taxon>Carnobacteriaceae</taxon>
        <taxon>Trichococcus</taxon>
    </lineage>
</organism>
<feature type="transmembrane region" description="Helical" evidence="9">
    <location>
        <begin position="187"/>
        <end position="208"/>
    </location>
</feature>
<evidence type="ECO:0000313" key="12">
    <source>
        <dbReference type="Proteomes" id="UP000195985"/>
    </source>
</evidence>
<evidence type="ECO:0000256" key="5">
    <source>
        <dbReference type="ARBA" id="ARBA00022692"/>
    </source>
</evidence>
<evidence type="ECO:0000256" key="3">
    <source>
        <dbReference type="ARBA" id="ARBA00022448"/>
    </source>
</evidence>
<dbReference type="STRING" id="43064.SAMN04488086_102242"/>
<dbReference type="SUPFAM" id="SSF161098">
    <property type="entry name" value="MetI-like"/>
    <property type="match status" value="1"/>
</dbReference>
<dbReference type="GO" id="GO:0022857">
    <property type="term" value="F:transmembrane transporter activity"/>
    <property type="evidence" value="ECO:0007669"/>
    <property type="project" value="InterPro"/>
</dbReference>
<dbReference type="GO" id="GO:0006865">
    <property type="term" value="P:amino acid transport"/>
    <property type="evidence" value="ECO:0007669"/>
    <property type="project" value="UniProtKB-KW"/>
</dbReference>
<evidence type="ECO:0000256" key="4">
    <source>
        <dbReference type="ARBA" id="ARBA00022475"/>
    </source>
</evidence>
<evidence type="ECO:0000313" key="11">
    <source>
        <dbReference type="EMBL" id="SLM50562.1"/>
    </source>
</evidence>
<comment type="similarity">
    <text evidence="2">Belongs to the binding-protein-dependent transport system permease family. HisMQ subfamily.</text>
</comment>
<evidence type="ECO:0000256" key="9">
    <source>
        <dbReference type="RuleBase" id="RU363032"/>
    </source>
</evidence>
<dbReference type="PANTHER" id="PTHR30614">
    <property type="entry name" value="MEMBRANE COMPONENT OF AMINO ACID ABC TRANSPORTER"/>
    <property type="match status" value="1"/>
</dbReference>
<keyword evidence="8 9" id="KW-0472">Membrane</keyword>
<dbReference type="NCBIfam" id="TIGR01726">
    <property type="entry name" value="HEQRo_perm_3TM"/>
    <property type="match status" value="1"/>
</dbReference>
<dbReference type="AlphaFoldDB" id="A0A1W1IC19"/>
<sequence length="219" mass="24303">MDLDFIRKAIPMYQEAAFLVLRLGGIGIIFAFIIGLIISIVRYYKLPVLSQVFEGYIELSRNTPLMIQLFVLYFGLPQVGIHLSAEVCGILGLTFLGGSYFAEAIRGGLESVPNIQMESASSLGLSNTQTFLYVIFPQAIANSFPSIGANIIFLLKETSVFSAIALSDLVFVAKDIMGLYYKTNEALFLMVTTYLVFLLPISLLIHFIERRLRFAGFGN</sequence>